<dbReference type="VEuPathDB" id="FungiDB:FVEG_16278"/>
<accession>W7ML49</accession>
<reference evidence="1" key="2">
    <citation type="submission" date="2013-11" db="EMBL/GenBank/DDBJ databases">
        <authorList>
            <consortium name="The Broad Institute Genome Sequencing Platform"/>
            <person name="Ma L.-J."/>
            <person name="Corby-Kistler H."/>
            <person name="Broz K."/>
            <person name="Gale L.R."/>
            <person name="Jonkers W."/>
            <person name="O'Donnell K."/>
            <person name="Ploetz R."/>
            <person name="Steinberg C."/>
            <person name="Schwartz D.C."/>
            <person name="VanEtten H."/>
            <person name="Zhou S."/>
            <person name="Young S.K."/>
            <person name="Zeng Q."/>
            <person name="Gargeya S."/>
            <person name="Fitzgerald M."/>
            <person name="Abouelleil A."/>
            <person name="Alvarado L."/>
            <person name="Chapman S.B."/>
            <person name="Gainer-Dewar J."/>
            <person name="Goldberg J."/>
            <person name="Griggs A."/>
            <person name="Gujja S."/>
            <person name="Hansen M."/>
            <person name="Howarth C."/>
            <person name="Imamovic A."/>
            <person name="Ireland A."/>
            <person name="Larimer J."/>
            <person name="McCowan C."/>
            <person name="Murphy C."/>
            <person name="Pearson M."/>
            <person name="Poon T.W."/>
            <person name="Priest M."/>
            <person name="Roberts A."/>
            <person name="Saif S."/>
            <person name="Shea T."/>
            <person name="Sykes S."/>
            <person name="Wortman J."/>
            <person name="Nusbaum C."/>
            <person name="Birren B."/>
        </authorList>
    </citation>
    <scope>NUCLEOTIDE SEQUENCE</scope>
    <source>
        <strain evidence="1">7600</strain>
    </source>
</reference>
<proteinExistence type="predicted"/>
<dbReference type="RefSeq" id="XP_018754673.1">
    <property type="nucleotide sequence ID" value="XM_018905519.1"/>
</dbReference>
<dbReference type="EMBL" id="DS022251">
    <property type="protein sequence ID" value="EWG48484.1"/>
    <property type="molecule type" value="Genomic_DNA"/>
</dbReference>
<dbReference type="RefSeq" id="XP_018754675.1">
    <property type="nucleotide sequence ID" value="XM_018905521.1"/>
</dbReference>
<dbReference type="Proteomes" id="UP000009096">
    <property type="component" value="Chromosome 3"/>
</dbReference>
<dbReference type="RefSeq" id="XP_018754674.1">
    <property type="nucleotide sequence ID" value="XM_018905520.1"/>
</dbReference>
<keyword evidence="2" id="KW-1185">Reference proteome</keyword>
<sequence>MTKGGSRSLSTLAFSSCVLSHVASRSLTIFVSLIAIVPSLPCKVVLDLYIYLWSCQSTWPTRWVSLFEIRTMHIDHPAAHSVRWKWFYPHSSSNGGDARKSECWVCNLFDLILVSISTSSFISC</sequence>
<reference evidence="1 2" key="1">
    <citation type="journal article" date="2010" name="Nature">
        <title>Comparative genomics reveals mobile pathogenicity chromosomes in Fusarium.</title>
        <authorList>
            <person name="Ma L.J."/>
            <person name="van der Does H.C."/>
            <person name="Borkovich K.A."/>
            <person name="Coleman J.J."/>
            <person name="Daboussi M.J."/>
            <person name="Di Pietro A."/>
            <person name="Dufresne M."/>
            <person name="Freitag M."/>
            <person name="Grabherr M."/>
            <person name="Henrissat B."/>
            <person name="Houterman P.M."/>
            <person name="Kang S."/>
            <person name="Shim W.B."/>
            <person name="Woloshuk C."/>
            <person name="Xie X."/>
            <person name="Xu J.R."/>
            <person name="Antoniw J."/>
            <person name="Baker S.E."/>
            <person name="Bluhm B.H."/>
            <person name="Breakspear A."/>
            <person name="Brown D.W."/>
            <person name="Butchko R.A."/>
            <person name="Chapman S."/>
            <person name="Coulson R."/>
            <person name="Coutinho P.M."/>
            <person name="Danchin E.G."/>
            <person name="Diener A."/>
            <person name="Gale L.R."/>
            <person name="Gardiner D.M."/>
            <person name="Goff S."/>
            <person name="Hammond-Kosack K.E."/>
            <person name="Hilburn K."/>
            <person name="Hua-Van A."/>
            <person name="Jonkers W."/>
            <person name="Kazan K."/>
            <person name="Kodira C.D."/>
            <person name="Koehrsen M."/>
            <person name="Kumar L."/>
            <person name="Lee Y.H."/>
            <person name="Li L."/>
            <person name="Manners J.M."/>
            <person name="Miranda-Saavedra D."/>
            <person name="Mukherjee M."/>
            <person name="Park G."/>
            <person name="Park J."/>
            <person name="Park S.Y."/>
            <person name="Proctor R.H."/>
            <person name="Regev A."/>
            <person name="Ruiz-Roldan M.C."/>
            <person name="Sain D."/>
            <person name="Sakthikumar S."/>
            <person name="Sykes S."/>
            <person name="Schwartz D.C."/>
            <person name="Turgeon B.G."/>
            <person name="Wapinski I."/>
            <person name="Yoder O."/>
            <person name="Young S."/>
            <person name="Zeng Q."/>
            <person name="Zhou S."/>
            <person name="Galagan J."/>
            <person name="Cuomo C.A."/>
            <person name="Kistler H.C."/>
            <person name="Rep M."/>
        </authorList>
    </citation>
    <scope>NUCLEOTIDE SEQUENCE [LARGE SCALE GENOMIC DNA]</scope>
    <source>
        <strain evidence="1">7600</strain>
        <strain evidence="2">M3125 / FGSC 7600</strain>
    </source>
</reference>
<gene>
    <name evidence="1" type="ORF">FVEG_16278</name>
</gene>
<dbReference type="AlphaFoldDB" id="W7ML49"/>
<organism evidence="1 2">
    <name type="scientific">Gibberella moniliformis (strain M3125 / FGSC 7600)</name>
    <name type="common">Maize ear and stalk rot fungus</name>
    <name type="synonym">Fusarium verticillioides</name>
    <dbReference type="NCBI Taxonomy" id="334819"/>
    <lineage>
        <taxon>Eukaryota</taxon>
        <taxon>Fungi</taxon>
        <taxon>Dikarya</taxon>
        <taxon>Ascomycota</taxon>
        <taxon>Pezizomycotina</taxon>
        <taxon>Sordariomycetes</taxon>
        <taxon>Hypocreomycetidae</taxon>
        <taxon>Hypocreales</taxon>
        <taxon>Nectriaceae</taxon>
        <taxon>Fusarium</taxon>
        <taxon>Fusarium fujikuroi species complex</taxon>
    </lineage>
</organism>
<dbReference type="EMBL" id="DS022251">
    <property type="protein sequence ID" value="EWG48482.1"/>
    <property type="molecule type" value="Genomic_DNA"/>
</dbReference>
<dbReference type="EMBL" id="DS022251">
    <property type="protein sequence ID" value="EWG48483.1"/>
    <property type="molecule type" value="Genomic_DNA"/>
</dbReference>
<protein>
    <submittedName>
        <fullName evidence="1">Uncharacterized protein</fullName>
    </submittedName>
</protein>
<dbReference type="GeneID" id="30073154"/>
<dbReference type="KEGG" id="fvr:FVEG_16278"/>
<evidence type="ECO:0000313" key="1">
    <source>
        <dbReference type="EMBL" id="EWG48484.1"/>
    </source>
</evidence>
<name>W7ML49_GIBM7</name>
<evidence type="ECO:0000313" key="2">
    <source>
        <dbReference type="Proteomes" id="UP000009096"/>
    </source>
</evidence>